<feature type="signal peptide" evidence="2">
    <location>
        <begin position="1"/>
        <end position="20"/>
    </location>
</feature>
<proteinExistence type="predicted"/>
<name>A0A085VWG0_9BACT</name>
<feature type="chain" id="PRO_5001799107" description="Lipoprotein" evidence="2">
    <location>
        <begin position="21"/>
        <end position="203"/>
    </location>
</feature>
<dbReference type="RefSeq" id="WP_044199466.1">
    <property type="nucleotide sequence ID" value="NZ_JMCB01000032.1"/>
</dbReference>
<keyword evidence="4" id="KW-1185">Reference proteome</keyword>
<keyword evidence="2" id="KW-0732">Signal</keyword>
<accession>A0A085VWG0</accession>
<gene>
    <name evidence="3" type="ORF">DB31_6046</name>
</gene>
<dbReference type="EMBL" id="JMCB01000032">
    <property type="protein sequence ID" value="KFE59773.1"/>
    <property type="molecule type" value="Genomic_DNA"/>
</dbReference>
<reference evidence="3 4" key="1">
    <citation type="submission" date="2014-04" db="EMBL/GenBank/DDBJ databases">
        <title>Genome assembly of Hyalangium minutum DSM 14724.</title>
        <authorList>
            <person name="Sharma G."/>
            <person name="Subramanian S."/>
        </authorList>
    </citation>
    <scope>NUCLEOTIDE SEQUENCE [LARGE SCALE GENOMIC DNA]</scope>
    <source>
        <strain evidence="3 4">DSM 14724</strain>
    </source>
</reference>
<dbReference type="OrthoDB" id="5514961at2"/>
<dbReference type="Proteomes" id="UP000028725">
    <property type="component" value="Unassembled WGS sequence"/>
</dbReference>
<sequence length="203" mass="21274">MRNLLFVATMALVSCARTPAAPLAPLEQDESIVFPESFGAAPVVGRAGKPYSLEGVTLQALMVATQDFLAPGSKEAPCWSRPDAYVYQVLRQEDVIFIEIHADPAACEGQFLMLDSGIRYAVSVDGRILRRLRTGEPGGRSPAPTVIDAGVSSGTRELDLSGAVVAPPGTSAQGLPWRRQDGGVGDGGTPSLPKMDGGVTVPQ</sequence>
<dbReference type="PROSITE" id="PS51257">
    <property type="entry name" value="PROKAR_LIPOPROTEIN"/>
    <property type="match status" value="1"/>
</dbReference>
<dbReference type="STRING" id="394096.DB31_6046"/>
<comment type="caution">
    <text evidence="3">The sequence shown here is derived from an EMBL/GenBank/DDBJ whole genome shotgun (WGS) entry which is preliminary data.</text>
</comment>
<protein>
    <recommendedName>
        <fullName evidence="5">Lipoprotein</fullName>
    </recommendedName>
</protein>
<feature type="region of interest" description="Disordered" evidence="1">
    <location>
        <begin position="164"/>
        <end position="203"/>
    </location>
</feature>
<evidence type="ECO:0000256" key="2">
    <source>
        <dbReference type="SAM" id="SignalP"/>
    </source>
</evidence>
<dbReference type="AlphaFoldDB" id="A0A085VWG0"/>
<evidence type="ECO:0000313" key="3">
    <source>
        <dbReference type="EMBL" id="KFE59773.1"/>
    </source>
</evidence>
<evidence type="ECO:0008006" key="5">
    <source>
        <dbReference type="Google" id="ProtNLM"/>
    </source>
</evidence>
<evidence type="ECO:0000313" key="4">
    <source>
        <dbReference type="Proteomes" id="UP000028725"/>
    </source>
</evidence>
<organism evidence="3 4">
    <name type="scientific">Hyalangium minutum</name>
    <dbReference type="NCBI Taxonomy" id="394096"/>
    <lineage>
        <taxon>Bacteria</taxon>
        <taxon>Pseudomonadati</taxon>
        <taxon>Myxococcota</taxon>
        <taxon>Myxococcia</taxon>
        <taxon>Myxococcales</taxon>
        <taxon>Cystobacterineae</taxon>
        <taxon>Archangiaceae</taxon>
        <taxon>Hyalangium</taxon>
    </lineage>
</organism>
<evidence type="ECO:0000256" key="1">
    <source>
        <dbReference type="SAM" id="MobiDB-lite"/>
    </source>
</evidence>